<name>A0AA88A1S9_FICCA</name>
<dbReference type="EMBL" id="BTGU01000016">
    <property type="protein sequence ID" value="GMN43275.1"/>
    <property type="molecule type" value="Genomic_DNA"/>
</dbReference>
<gene>
    <name evidence="1" type="ORF">TIFTF001_012478</name>
</gene>
<evidence type="ECO:0000313" key="1">
    <source>
        <dbReference type="EMBL" id="GMN43275.1"/>
    </source>
</evidence>
<accession>A0AA88A1S9</accession>
<protein>
    <submittedName>
        <fullName evidence="1">Uncharacterized protein</fullName>
    </submittedName>
</protein>
<dbReference type="Gramene" id="FCD_00020110-RA">
    <property type="protein sequence ID" value="FCD_00020110-RA:cds"/>
    <property type="gene ID" value="FCD_00020110"/>
</dbReference>
<sequence>MSDAGSLHWFPSDTRVDLRQNKLSLSSLIMKLMPIGASLAWVDDSNSSSQSSTDCRSCNLSRFLHTIPASATSDYFNKA</sequence>
<proteinExistence type="predicted"/>
<comment type="caution">
    <text evidence="1">The sequence shown here is derived from an EMBL/GenBank/DDBJ whole genome shotgun (WGS) entry which is preliminary data.</text>
</comment>
<dbReference type="Proteomes" id="UP001187192">
    <property type="component" value="Unassembled WGS sequence"/>
</dbReference>
<dbReference type="AlphaFoldDB" id="A0AA88A1S9"/>
<keyword evidence="2" id="KW-1185">Reference proteome</keyword>
<organism evidence="1 2">
    <name type="scientific">Ficus carica</name>
    <name type="common">Common fig</name>
    <dbReference type="NCBI Taxonomy" id="3494"/>
    <lineage>
        <taxon>Eukaryota</taxon>
        <taxon>Viridiplantae</taxon>
        <taxon>Streptophyta</taxon>
        <taxon>Embryophyta</taxon>
        <taxon>Tracheophyta</taxon>
        <taxon>Spermatophyta</taxon>
        <taxon>Magnoliopsida</taxon>
        <taxon>eudicotyledons</taxon>
        <taxon>Gunneridae</taxon>
        <taxon>Pentapetalae</taxon>
        <taxon>rosids</taxon>
        <taxon>fabids</taxon>
        <taxon>Rosales</taxon>
        <taxon>Moraceae</taxon>
        <taxon>Ficeae</taxon>
        <taxon>Ficus</taxon>
    </lineage>
</organism>
<reference evidence="1" key="1">
    <citation type="submission" date="2023-07" db="EMBL/GenBank/DDBJ databases">
        <title>draft genome sequence of fig (Ficus carica).</title>
        <authorList>
            <person name="Takahashi T."/>
            <person name="Nishimura K."/>
        </authorList>
    </citation>
    <scope>NUCLEOTIDE SEQUENCE</scope>
</reference>
<evidence type="ECO:0000313" key="2">
    <source>
        <dbReference type="Proteomes" id="UP001187192"/>
    </source>
</evidence>